<organism evidence="1 2">
    <name type="scientific">Dactylosporangium siamense</name>
    <dbReference type="NCBI Taxonomy" id="685454"/>
    <lineage>
        <taxon>Bacteria</taxon>
        <taxon>Bacillati</taxon>
        <taxon>Actinomycetota</taxon>
        <taxon>Actinomycetes</taxon>
        <taxon>Micromonosporales</taxon>
        <taxon>Micromonosporaceae</taxon>
        <taxon>Dactylosporangium</taxon>
    </lineage>
</organism>
<protein>
    <submittedName>
        <fullName evidence="1">Uncharacterized protein</fullName>
    </submittedName>
</protein>
<name>A0A919PL59_9ACTN</name>
<gene>
    <name evidence="1" type="ORF">Dsi01nite_020990</name>
</gene>
<comment type="caution">
    <text evidence="1">The sequence shown here is derived from an EMBL/GenBank/DDBJ whole genome shotgun (WGS) entry which is preliminary data.</text>
</comment>
<reference evidence="1" key="1">
    <citation type="submission" date="2021-01" db="EMBL/GenBank/DDBJ databases">
        <title>Whole genome shotgun sequence of Dactylosporangium siamense NBRC 106093.</title>
        <authorList>
            <person name="Komaki H."/>
            <person name="Tamura T."/>
        </authorList>
    </citation>
    <scope>NUCLEOTIDE SEQUENCE</scope>
    <source>
        <strain evidence="1">NBRC 106093</strain>
    </source>
</reference>
<keyword evidence="2" id="KW-1185">Reference proteome</keyword>
<proteinExistence type="predicted"/>
<evidence type="ECO:0000313" key="2">
    <source>
        <dbReference type="Proteomes" id="UP000660611"/>
    </source>
</evidence>
<evidence type="ECO:0000313" key="1">
    <source>
        <dbReference type="EMBL" id="GIG44058.1"/>
    </source>
</evidence>
<dbReference type="EMBL" id="BONQ01000030">
    <property type="protein sequence ID" value="GIG44058.1"/>
    <property type="molecule type" value="Genomic_DNA"/>
</dbReference>
<sequence length="69" mass="7387">MQLSLHLPFQLAVTRSLHHAARLAAAGIGGLGTDVPDPQLWAEMAPDLALRRISRQAEAHHTAATKGRS</sequence>
<dbReference type="Proteomes" id="UP000660611">
    <property type="component" value="Unassembled WGS sequence"/>
</dbReference>
<dbReference type="AlphaFoldDB" id="A0A919PL59"/>
<accession>A0A919PL59</accession>
<dbReference type="RefSeq" id="WP_203845903.1">
    <property type="nucleotide sequence ID" value="NZ_BAAAVW010000006.1"/>
</dbReference>